<dbReference type="AlphaFoldDB" id="A0A645EAL6"/>
<keyword evidence="3 6" id="KW-0378">Hydrolase</keyword>
<dbReference type="PANTHER" id="PTHR46323:SF2">
    <property type="entry name" value="BETA-GALACTOSIDASE"/>
    <property type="match status" value="1"/>
</dbReference>
<dbReference type="SMART" id="SM01038">
    <property type="entry name" value="Bgal_small_N"/>
    <property type="match status" value="1"/>
</dbReference>
<dbReference type="GO" id="GO:0009341">
    <property type="term" value="C:beta-galactosidase complex"/>
    <property type="evidence" value="ECO:0007669"/>
    <property type="project" value="InterPro"/>
</dbReference>
<name>A0A645EAL6_9ZZZZ</name>
<dbReference type="GO" id="GO:0005990">
    <property type="term" value="P:lactose catabolic process"/>
    <property type="evidence" value="ECO:0007669"/>
    <property type="project" value="TreeGrafter"/>
</dbReference>
<dbReference type="InterPro" id="IPR050347">
    <property type="entry name" value="Bact_Beta-galactosidase"/>
</dbReference>
<dbReference type="EMBL" id="VSSQ01044596">
    <property type="protein sequence ID" value="MPM98429.1"/>
    <property type="molecule type" value="Genomic_DNA"/>
</dbReference>
<accession>A0A645EAL6</accession>
<comment type="catalytic activity">
    <reaction evidence="1">
        <text>Hydrolysis of terminal non-reducing beta-D-galactose residues in beta-D-galactosides.</text>
        <dbReference type="EC" id="3.2.1.23"/>
    </reaction>
</comment>
<dbReference type="InterPro" id="IPR004199">
    <property type="entry name" value="B-gal_small/dom_5"/>
</dbReference>
<dbReference type="Gene3D" id="2.70.98.10">
    <property type="match status" value="1"/>
</dbReference>
<dbReference type="GO" id="GO:0030246">
    <property type="term" value="F:carbohydrate binding"/>
    <property type="evidence" value="ECO:0007669"/>
    <property type="project" value="InterPro"/>
</dbReference>
<gene>
    <name evidence="6" type="primary">ebgA_9</name>
    <name evidence="6" type="ORF">SDC9_145615</name>
</gene>
<evidence type="ECO:0000256" key="3">
    <source>
        <dbReference type="ARBA" id="ARBA00022801"/>
    </source>
</evidence>
<feature type="domain" description="Beta galactosidase small chain/" evidence="5">
    <location>
        <begin position="1"/>
        <end position="214"/>
    </location>
</feature>
<reference evidence="6" key="1">
    <citation type="submission" date="2019-08" db="EMBL/GenBank/DDBJ databases">
        <authorList>
            <person name="Kucharzyk K."/>
            <person name="Murdoch R.W."/>
            <person name="Higgins S."/>
            <person name="Loffler F."/>
        </authorList>
    </citation>
    <scope>NUCLEOTIDE SEQUENCE</scope>
</reference>
<evidence type="ECO:0000259" key="5">
    <source>
        <dbReference type="SMART" id="SM01038"/>
    </source>
</evidence>
<evidence type="ECO:0000313" key="6">
    <source>
        <dbReference type="EMBL" id="MPM98429.1"/>
    </source>
</evidence>
<evidence type="ECO:0000256" key="4">
    <source>
        <dbReference type="ARBA" id="ARBA00023295"/>
    </source>
</evidence>
<comment type="caution">
    <text evidence="6">The sequence shown here is derived from an EMBL/GenBank/DDBJ whole genome shotgun (WGS) entry which is preliminary data.</text>
</comment>
<evidence type="ECO:0000256" key="1">
    <source>
        <dbReference type="ARBA" id="ARBA00001412"/>
    </source>
</evidence>
<dbReference type="EC" id="3.2.1.23" evidence="2"/>
<dbReference type="InterPro" id="IPR011013">
    <property type="entry name" value="Gal_mutarotase_sf_dom"/>
</dbReference>
<dbReference type="Pfam" id="PF02929">
    <property type="entry name" value="Bgal_small_N"/>
    <property type="match status" value="1"/>
</dbReference>
<dbReference type="GO" id="GO:0004565">
    <property type="term" value="F:beta-galactosidase activity"/>
    <property type="evidence" value="ECO:0007669"/>
    <property type="project" value="UniProtKB-EC"/>
</dbReference>
<dbReference type="SUPFAM" id="SSF74650">
    <property type="entry name" value="Galactose mutarotase-like"/>
    <property type="match status" value="1"/>
</dbReference>
<keyword evidence="4 6" id="KW-0326">Glycosidase</keyword>
<sequence>MLQHRLDRLELEVANQDMIEVKVWTYTAPPTLDWGINCQCIYSFYGNGDIILRIKGEPRGDYPGIIPRIGLQIELYKDFQEVIWYGRGPGECYSDSKSANLFGIYRAMVDELYTPYIKPQENGNRTDVYWVSISDLRGTGFLVKGSEKFNFSAHHYKVEDFEKAKHTCDLIKKDNVILNIDYKQNGLGSNSCGPRPLPQHTLALSKFEFELLITPYSTTNISPSRLGKKMLCYL</sequence>
<organism evidence="6">
    <name type="scientific">bioreactor metagenome</name>
    <dbReference type="NCBI Taxonomy" id="1076179"/>
    <lineage>
        <taxon>unclassified sequences</taxon>
        <taxon>metagenomes</taxon>
        <taxon>ecological metagenomes</taxon>
    </lineage>
</organism>
<protein>
    <recommendedName>
        <fullName evidence="2">beta-galactosidase</fullName>
        <ecNumber evidence="2">3.2.1.23</ecNumber>
    </recommendedName>
</protein>
<proteinExistence type="predicted"/>
<dbReference type="InterPro" id="IPR014718">
    <property type="entry name" value="GH-type_carb-bd"/>
</dbReference>
<dbReference type="PANTHER" id="PTHR46323">
    <property type="entry name" value="BETA-GALACTOSIDASE"/>
    <property type="match status" value="1"/>
</dbReference>
<evidence type="ECO:0000256" key="2">
    <source>
        <dbReference type="ARBA" id="ARBA00012756"/>
    </source>
</evidence>